<dbReference type="CDD" id="cd18794">
    <property type="entry name" value="SF2_C_RecQ"/>
    <property type="match status" value="1"/>
</dbReference>
<dbReference type="Gene3D" id="3.40.50.300">
    <property type="entry name" value="P-loop containing nucleotide triphosphate hydrolases"/>
    <property type="match status" value="2"/>
</dbReference>
<keyword evidence="13" id="KW-0234">DNA repair</keyword>
<evidence type="ECO:0000256" key="6">
    <source>
        <dbReference type="ARBA" id="ARBA00022763"/>
    </source>
</evidence>
<keyword evidence="11" id="KW-0238">DNA-binding</keyword>
<dbReference type="PROSITE" id="PS51192">
    <property type="entry name" value="HELICASE_ATP_BIND_1"/>
    <property type="match status" value="1"/>
</dbReference>
<keyword evidence="5" id="KW-0547">Nucleotide-binding</keyword>
<dbReference type="SUPFAM" id="SSF46785">
    <property type="entry name" value="Winged helix' DNA-binding domain"/>
    <property type="match status" value="1"/>
</dbReference>
<dbReference type="Proteomes" id="UP000214646">
    <property type="component" value="Unassembled WGS sequence"/>
</dbReference>
<evidence type="ECO:0000259" key="20">
    <source>
        <dbReference type="PROSITE" id="PS51194"/>
    </source>
</evidence>
<reference evidence="22" key="1">
    <citation type="submission" date="2017-06" db="EMBL/GenBank/DDBJ databases">
        <title>Genome analysis of Fimbriiglobus ruber SP5, the first member of the order Planctomycetales with confirmed chitinolytic capability.</title>
        <authorList>
            <person name="Ravin N.V."/>
            <person name="Rakitin A.L."/>
            <person name="Ivanova A.A."/>
            <person name="Beletsky A.V."/>
            <person name="Kulichevskaya I.S."/>
            <person name="Mardanov A.V."/>
            <person name="Dedysh S.N."/>
        </authorList>
    </citation>
    <scope>NUCLEOTIDE SEQUENCE [LARGE SCALE GENOMIC DNA]</scope>
    <source>
        <strain evidence="22">SP5</strain>
    </source>
</reference>
<dbReference type="InterPro" id="IPR006293">
    <property type="entry name" value="DNA_helicase_ATP-dep_RecQ_bac"/>
</dbReference>
<dbReference type="Pfam" id="PF09382">
    <property type="entry name" value="RQC"/>
    <property type="match status" value="1"/>
</dbReference>
<dbReference type="CDD" id="cd17920">
    <property type="entry name" value="DEXHc_RecQ"/>
    <property type="match status" value="1"/>
</dbReference>
<feature type="domain" description="Helicase C-terminal" evidence="20">
    <location>
        <begin position="219"/>
        <end position="371"/>
    </location>
</feature>
<protein>
    <recommendedName>
        <fullName evidence="16">DNA helicase RecQ</fullName>
        <ecNumber evidence="16">5.6.2.4</ecNumber>
    </recommendedName>
</protein>
<dbReference type="InterPro" id="IPR036390">
    <property type="entry name" value="WH_DNA-bd_sf"/>
</dbReference>
<dbReference type="InterPro" id="IPR011545">
    <property type="entry name" value="DEAD/DEAH_box_helicase_dom"/>
</dbReference>
<dbReference type="Pfam" id="PF00570">
    <property type="entry name" value="HRDC"/>
    <property type="match status" value="1"/>
</dbReference>
<dbReference type="Gene3D" id="1.10.10.10">
    <property type="entry name" value="Winged helix-like DNA-binding domain superfamily/Winged helix DNA-binding domain"/>
    <property type="match status" value="1"/>
</dbReference>
<dbReference type="Pfam" id="PF00270">
    <property type="entry name" value="DEAD"/>
    <property type="match status" value="1"/>
</dbReference>
<evidence type="ECO:0000256" key="15">
    <source>
        <dbReference type="ARBA" id="ARBA00034617"/>
    </source>
</evidence>
<dbReference type="SMART" id="SM00487">
    <property type="entry name" value="DEXDc"/>
    <property type="match status" value="1"/>
</dbReference>
<dbReference type="InterPro" id="IPR032284">
    <property type="entry name" value="RecQ_Zn-bd"/>
</dbReference>
<dbReference type="InterPro" id="IPR002121">
    <property type="entry name" value="HRDC_dom"/>
</dbReference>
<dbReference type="Gene3D" id="1.10.150.80">
    <property type="entry name" value="HRDC domain"/>
    <property type="match status" value="1"/>
</dbReference>
<keyword evidence="8 21" id="KW-0347">Helicase</keyword>
<evidence type="ECO:0000256" key="3">
    <source>
        <dbReference type="ARBA" id="ARBA00005446"/>
    </source>
</evidence>
<evidence type="ECO:0000256" key="10">
    <source>
        <dbReference type="ARBA" id="ARBA00022840"/>
    </source>
</evidence>
<evidence type="ECO:0000256" key="9">
    <source>
        <dbReference type="ARBA" id="ARBA00022833"/>
    </source>
</evidence>
<evidence type="ECO:0000259" key="19">
    <source>
        <dbReference type="PROSITE" id="PS51192"/>
    </source>
</evidence>
<evidence type="ECO:0000313" key="22">
    <source>
        <dbReference type="Proteomes" id="UP000214646"/>
    </source>
</evidence>
<dbReference type="OrthoDB" id="9763310at2"/>
<dbReference type="PANTHER" id="PTHR13710:SF105">
    <property type="entry name" value="ATP-DEPENDENT DNA HELICASE Q1"/>
    <property type="match status" value="1"/>
</dbReference>
<keyword evidence="14" id="KW-0413">Isomerase</keyword>
<feature type="domain" description="HRDC" evidence="18">
    <location>
        <begin position="544"/>
        <end position="624"/>
    </location>
</feature>
<dbReference type="GO" id="GO:0005737">
    <property type="term" value="C:cytoplasm"/>
    <property type="evidence" value="ECO:0007669"/>
    <property type="project" value="TreeGrafter"/>
</dbReference>
<comment type="similarity">
    <text evidence="3">Belongs to the helicase family. RecQ subfamily.</text>
</comment>
<keyword evidence="10" id="KW-0067">ATP-binding</keyword>
<evidence type="ECO:0000259" key="18">
    <source>
        <dbReference type="PROSITE" id="PS50967"/>
    </source>
</evidence>
<dbReference type="PROSITE" id="PS50967">
    <property type="entry name" value="HRDC"/>
    <property type="match status" value="1"/>
</dbReference>
<keyword evidence="22" id="KW-1185">Reference proteome</keyword>
<proteinExistence type="inferred from homology"/>
<dbReference type="InterPro" id="IPR014001">
    <property type="entry name" value="Helicase_ATP-bd"/>
</dbReference>
<evidence type="ECO:0000256" key="4">
    <source>
        <dbReference type="ARBA" id="ARBA00022723"/>
    </source>
</evidence>
<dbReference type="GO" id="GO:0043138">
    <property type="term" value="F:3'-5' DNA helicase activity"/>
    <property type="evidence" value="ECO:0007669"/>
    <property type="project" value="UniProtKB-EC"/>
</dbReference>
<evidence type="ECO:0000256" key="5">
    <source>
        <dbReference type="ARBA" id="ARBA00022741"/>
    </source>
</evidence>
<evidence type="ECO:0000256" key="16">
    <source>
        <dbReference type="NCBIfam" id="TIGR01389"/>
    </source>
</evidence>
<comment type="cofactor">
    <cofactor evidence="2">
        <name>Zn(2+)</name>
        <dbReference type="ChEBI" id="CHEBI:29105"/>
    </cofactor>
</comment>
<feature type="region of interest" description="Disordered" evidence="17">
    <location>
        <begin position="521"/>
        <end position="545"/>
    </location>
</feature>
<dbReference type="InterPro" id="IPR027417">
    <property type="entry name" value="P-loop_NTPase"/>
</dbReference>
<comment type="caution">
    <text evidence="21">The sequence shown here is derived from an EMBL/GenBank/DDBJ whole genome shotgun (WGS) entry which is preliminary data.</text>
</comment>
<evidence type="ECO:0000256" key="1">
    <source>
        <dbReference type="ARBA" id="ARBA00001946"/>
    </source>
</evidence>
<dbReference type="SMART" id="SM00490">
    <property type="entry name" value="HELICc"/>
    <property type="match status" value="1"/>
</dbReference>
<dbReference type="SUPFAM" id="SSF47819">
    <property type="entry name" value="HRDC-like"/>
    <property type="match status" value="1"/>
</dbReference>
<dbReference type="GO" id="GO:0009378">
    <property type="term" value="F:four-way junction helicase activity"/>
    <property type="evidence" value="ECO:0007669"/>
    <property type="project" value="TreeGrafter"/>
</dbReference>
<dbReference type="GO" id="GO:0043590">
    <property type="term" value="C:bacterial nucleoid"/>
    <property type="evidence" value="ECO:0007669"/>
    <property type="project" value="TreeGrafter"/>
</dbReference>
<dbReference type="InterPro" id="IPR018982">
    <property type="entry name" value="RQC_domain"/>
</dbReference>
<comment type="cofactor">
    <cofactor evidence="1">
        <name>Mg(2+)</name>
        <dbReference type="ChEBI" id="CHEBI:18420"/>
    </cofactor>
</comment>
<dbReference type="GO" id="GO:0030894">
    <property type="term" value="C:replisome"/>
    <property type="evidence" value="ECO:0007669"/>
    <property type="project" value="TreeGrafter"/>
</dbReference>
<dbReference type="InterPro" id="IPR044876">
    <property type="entry name" value="HRDC_dom_sf"/>
</dbReference>
<evidence type="ECO:0000256" key="12">
    <source>
        <dbReference type="ARBA" id="ARBA00023172"/>
    </source>
</evidence>
<dbReference type="InterPro" id="IPR010997">
    <property type="entry name" value="HRDC-like_sf"/>
</dbReference>
<dbReference type="InterPro" id="IPR036388">
    <property type="entry name" value="WH-like_DNA-bd_sf"/>
</dbReference>
<evidence type="ECO:0000256" key="14">
    <source>
        <dbReference type="ARBA" id="ARBA00023235"/>
    </source>
</evidence>
<dbReference type="SMART" id="SM00956">
    <property type="entry name" value="RQC"/>
    <property type="match status" value="1"/>
</dbReference>
<dbReference type="SUPFAM" id="SSF52540">
    <property type="entry name" value="P-loop containing nucleoside triphosphate hydrolases"/>
    <property type="match status" value="1"/>
</dbReference>
<sequence>MPTAVPSGLVDAIARVWGFRSLRPLQEHAIAAVLARRDSLVVMPTGGGKSLCYQAPPIFRGDTTVVVSPLIALMKDQVDSLHRVGVPAVRFDSTQTAVERTAAENAVRGGKVPLVFASPERLGMSGFVRMVGESCRVRAVAVDEAHCISHWGHDFRPEYRQLGRLRELFPGTTIHAYTATATEKVRGDIAHQLGLDEPEIIVGHFDRPNLTFRVLPKLDVRRQAREVIDRNRGSAGIIYCLRRKDVEELAAYLVAAGYDAIGYHAGMANEERRAAQDRFAVEEAPIVVATIAFGMGIDRPDVRFVVHAAMPKTIEHYQQETGRAGRDSRPSECVLLYSGSDAITLRNMIEKSAVESGGDLSFLPAVFEQLSAMDRYCRGAVCRHRALVRHFGQEYEPANCKACDICLGDTQEVPDATVVAQKILSCVARVNQSFGVGHVVSVLRGESTDSVRQRGHDKVTTFGLLKEVPKPDLRDWVFQLIGHEVLVQTVDEYPILRLNAASWEVMKGQRPVRLIQLVRRTQRGRRSSTPDLVSDPSGGPSFPESMDTGLFDRLRDLRRQLAAAEQVPAYRIFPDSVLISLATTRPATEYALRQISGIGEIKLQAYGAKFLAAIRDYADGPPAYAPPTPTKADSAPAKTTKPVMTAPLRKKKAFTLFHDKCPIDDVMHQLQVARSTAADYLVQFIELARPADIRAWVADDIYQEISAAAAEIGGDKLKPIFDALGEQVPYDQIRWVLAHRATGEQPF</sequence>
<evidence type="ECO:0000256" key="8">
    <source>
        <dbReference type="ARBA" id="ARBA00022806"/>
    </source>
</evidence>
<comment type="catalytic activity">
    <reaction evidence="15">
        <text>Couples ATP hydrolysis with the unwinding of duplex DNA by translocating in the 3'-5' direction.</text>
        <dbReference type="EC" id="5.6.2.4"/>
    </reaction>
</comment>
<dbReference type="SMART" id="SM00341">
    <property type="entry name" value="HRDC"/>
    <property type="match status" value="1"/>
</dbReference>
<dbReference type="InterPro" id="IPR029491">
    <property type="entry name" value="Helicase_HTH"/>
</dbReference>
<dbReference type="FunFam" id="3.40.50.300:FF:001389">
    <property type="entry name" value="ATP-dependent DNA helicase RecQ"/>
    <property type="match status" value="1"/>
</dbReference>
<dbReference type="GO" id="GO:0016787">
    <property type="term" value="F:hydrolase activity"/>
    <property type="evidence" value="ECO:0007669"/>
    <property type="project" value="UniProtKB-KW"/>
</dbReference>
<dbReference type="Pfam" id="PF16124">
    <property type="entry name" value="RecQ_Zn_bind"/>
    <property type="match status" value="1"/>
</dbReference>
<dbReference type="GO" id="GO:0006260">
    <property type="term" value="P:DNA replication"/>
    <property type="evidence" value="ECO:0007669"/>
    <property type="project" value="InterPro"/>
</dbReference>
<evidence type="ECO:0000256" key="11">
    <source>
        <dbReference type="ARBA" id="ARBA00023125"/>
    </source>
</evidence>
<dbReference type="InterPro" id="IPR004589">
    <property type="entry name" value="DNA_helicase_ATP-dep_RecQ"/>
</dbReference>
<dbReference type="NCBIfam" id="TIGR01389">
    <property type="entry name" value="recQ"/>
    <property type="match status" value="1"/>
</dbReference>
<dbReference type="InterPro" id="IPR001650">
    <property type="entry name" value="Helicase_C-like"/>
</dbReference>
<dbReference type="AlphaFoldDB" id="A0A225DBC6"/>
<dbReference type="Pfam" id="PF00271">
    <property type="entry name" value="Helicase_C"/>
    <property type="match status" value="1"/>
</dbReference>
<dbReference type="GO" id="GO:0003677">
    <property type="term" value="F:DNA binding"/>
    <property type="evidence" value="ECO:0007669"/>
    <property type="project" value="UniProtKB-KW"/>
</dbReference>
<dbReference type="NCBIfam" id="TIGR00614">
    <property type="entry name" value="recQ_fam"/>
    <property type="match status" value="1"/>
</dbReference>
<dbReference type="PROSITE" id="PS51194">
    <property type="entry name" value="HELICASE_CTER"/>
    <property type="match status" value="1"/>
</dbReference>
<evidence type="ECO:0000313" key="21">
    <source>
        <dbReference type="EMBL" id="OWK35828.1"/>
    </source>
</evidence>
<dbReference type="Pfam" id="PF14493">
    <property type="entry name" value="HTH_40"/>
    <property type="match status" value="1"/>
</dbReference>
<gene>
    <name evidence="21" type="ORF">FRUB_08391</name>
</gene>
<accession>A0A225DBC6</accession>
<keyword evidence="9" id="KW-0862">Zinc</keyword>
<dbReference type="GO" id="GO:0006310">
    <property type="term" value="P:DNA recombination"/>
    <property type="evidence" value="ECO:0007669"/>
    <property type="project" value="UniProtKB-UniRule"/>
</dbReference>
<name>A0A225DBC6_9BACT</name>
<evidence type="ECO:0000256" key="17">
    <source>
        <dbReference type="SAM" id="MobiDB-lite"/>
    </source>
</evidence>
<keyword evidence="6" id="KW-0227">DNA damage</keyword>
<dbReference type="PANTHER" id="PTHR13710">
    <property type="entry name" value="DNA HELICASE RECQ FAMILY MEMBER"/>
    <property type="match status" value="1"/>
</dbReference>
<dbReference type="EC" id="5.6.2.4" evidence="16"/>
<organism evidence="21 22">
    <name type="scientific">Fimbriiglobus ruber</name>
    <dbReference type="NCBI Taxonomy" id="1908690"/>
    <lineage>
        <taxon>Bacteria</taxon>
        <taxon>Pseudomonadati</taxon>
        <taxon>Planctomycetota</taxon>
        <taxon>Planctomycetia</taxon>
        <taxon>Gemmatales</taxon>
        <taxon>Gemmataceae</taxon>
        <taxon>Fimbriiglobus</taxon>
    </lineage>
</organism>
<dbReference type="EMBL" id="NIDE01000017">
    <property type="protein sequence ID" value="OWK35828.1"/>
    <property type="molecule type" value="Genomic_DNA"/>
</dbReference>
<keyword evidence="12" id="KW-0233">DNA recombination</keyword>
<evidence type="ECO:0000256" key="2">
    <source>
        <dbReference type="ARBA" id="ARBA00001947"/>
    </source>
</evidence>
<feature type="domain" description="Helicase ATP-binding" evidence="19">
    <location>
        <begin position="30"/>
        <end position="199"/>
    </location>
</feature>
<keyword evidence="4" id="KW-0479">Metal-binding</keyword>
<dbReference type="GO" id="GO:0009432">
    <property type="term" value="P:SOS response"/>
    <property type="evidence" value="ECO:0007669"/>
    <property type="project" value="UniProtKB-UniRule"/>
</dbReference>
<evidence type="ECO:0000256" key="7">
    <source>
        <dbReference type="ARBA" id="ARBA00022801"/>
    </source>
</evidence>
<dbReference type="RefSeq" id="WP_088258938.1">
    <property type="nucleotide sequence ID" value="NZ_NIDE01000017.1"/>
</dbReference>
<evidence type="ECO:0000256" key="13">
    <source>
        <dbReference type="ARBA" id="ARBA00023204"/>
    </source>
</evidence>
<dbReference type="GO" id="GO:0006281">
    <property type="term" value="P:DNA repair"/>
    <property type="evidence" value="ECO:0007669"/>
    <property type="project" value="UniProtKB-KW"/>
</dbReference>
<keyword evidence="7" id="KW-0378">Hydrolase</keyword>
<dbReference type="GO" id="GO:0005524">
    <property type="term" value="F:ATP binding"/>
    <property type="evidence" value="ECO:0007669"/>
    <property type="project" value="UniProtKB-KW"/>
</dbReference>
<dbReference type="GO" id="GO:0046872">
    <property type="term" value="F:metal ion binding"/>
    <property type="evidence" value="ECO:0007669"/>
    <property type="project" value="UniProtKB-KW"/>
</dbReference>